<sequence>MEEGNSSRSKSGTAKGEDAKEVPSWLEMSREYLFSSLSEELGAKKEKSPSMSSFLMSWEEAASPWKETMELDLEKPWVLDEDGDW</sequence>
<feature type="region of interest" description="Disordered" evidence="1">
    <location>
        <begin position="1"/>
        <end position="22"/>
    </location>
</feature>
<dbReference type="AlphaFoldDB" id="A0A9P8TQP0"/>
<evidence type="ECO:0000256" key="1">
    <source>
        <dbReference type="SAM" id="MobiDB-lite"/>
    </source>
</evidence>
<evidence type="ECO:0000313" key="3">
    <source>
        <dbReference type="Proteomes" id="UP000774326"/>
    </source>
</evidence>
<protein>
    <submittedName>
        <fullName evidence="2">Uncharacterized protein</fullName>
    </submittedName>
</protein>
<comment type="caution">
    <text evidence="2">The sequence shown here is derived from an EMBL/GenBank/DDBJ whole genome shotgun (WGS) entry which is preliminary data.</text>
</comment>
<keyword evidence="3" id="KW-1185">Reference proteome</keyword>
<feature type="compositionally biased region" description="Polar residues" evidence="1">
    <location>
        <begin position="1"/>
        <end position="12"/>
    </location>
</feature>
<dbReference type="Proteomes" id="UP000774326">
    <property type="component" value="Unassembled WGS sequence"/>
</dbReference>
<reference evidence="2" key="2">
    <citation type="submission" date="2021-01" db="EMBL/GenBank/DDBJ databases">
        <authorList>
            <person name="Schikora-Tamarit M.A."/>
        </authorList>
    </citation>
    <scope>NUCLEOTIDE SEQUENCE</scope>
    <source>
        <strain evidence="2">CBS2887</strain>
    </source>
</reference>
<name>A0A9P8TQP0_WICPI</name>
<accession>A0A9P8TQP0</accession>
<evidence type="ECO:0000313" key="2">
    <source>
        <dbReference type="EMBL" id="KAH3687469.1"/>
    </source>
</evidence>
<dbReference type="EMBL" id="JAEUBG010000835">
    <property type="protein sequence ID" value="KAH3687469.1"/>
    <property type="molecule type" value="Genomic_DNA"/>
</dbReference>
<reference evidence="2" key="1">
    <citation type="journal article" date="2021" name="Open Biol.">
        <title>Shared evolutionary footprints suggest mitochondrial oxidative damage underlies multiple complex I losses in fungi.</title>
        <authorList>
            <person name="Schikora-Tamarit M.A."/>
            <person name="Marcet-Houben M."/>
            <person name="Nosek J."/>
            <person name="Gabaldon T."/>
        </authorList>
    </citation>
    <scope>NUCLEOTIDE SEQUENCE</scope>
    <source>
        <strain evidence="2">CBS2887</strain>
    </source>
</reference>
<organism evidence="2 3">
    <name type="scientific">Wickerhamomyces pijperi</name>
    <name type="common">Yeast</name>
    <name type="synonym">Pichia pijperi</name>
    <dbReference type="NCBI Taxonomy" id="599730"/>
    <lineage>
        <taxon>Eukaryota</taxon>
        <taxon>Fungi</taxon>
        <taxon>Dikarya</taxon>
        <taxon>Ascomycota</taxon>
        <taxon>Saccharomycotina</taxon>
        <taxon>Saccharomycetes</taxon>
        <taxon>Phaffomycetales</taxon>
        <taxon>Wickerhamomycetaceae</taxon>
        <taxon>Wickerhamomyces</taxon>
    </lineage>
</organism>
<proteinExistence type="predicted"/>
<gene>
    <name evidence="2" type="ORF">WICPIJ_001579</name>
</gene>